<accession>U1YAZ2</accession>
<keyword evidence="3" id="KW-1185">Reference proteome</keyword>
<dbReference type="HOGENOM" id="CLU_1077073_0_0_9"/>
<dbReference type="InterPro" id="IPR018958">
    <property type="entry name" value="Knr4/Smi1-like_dom"/>
</dbReference>
<gene>
    <name evidence="2" type="ORF">HMPREF0083_02647</name>
</gene>
<dbReference type="EMBL" id="AWSJ01000161">
    <property type="protein sequence ID" value="ERI09262.1"/>
    <property type="molecule type" value="Genomic_DNA"/>
</dbReference>
<feature type="domain" description="Knr4/Smi1-like" evidence="1">
    <location>
        <begin position="24"/>
        <end position="122"/>
    </location>
</feature>
<organism evidence="2 3">
    <name type="scientific">Aneurinibacillus aneurinilyticus ATCC 12856</name>
    <dbReference type="NCBI Taxonomy" id="649747"/>
    <lineage>
        <taxon>Bacteria</taxon>
        <taxon>Bacillati</taxon>
        <taxon>Bacillota</taxon>
        <taxon>Bacilli</taxon>
        <taxon>Bacillales</taxon>
        <taxon>Paenibacillaceae</taxon>
        <taxon>Aneurinibacillus group</taxon>
        <taxon>Aneurinibacillus</taxon>
    </lineage>
</organism>
<protein>
    <recommendedName>
        <fullName evidence="1">Knr4/Smi1-like domain-containing protein</fullName>
    </recommendedName>
</protein>
<comment type="caution">
    <text evidence="2">The sequence shown here is derived from an EMBL/GenBank/DDBJ whole genome shotgun (WGS) entry which is preliminary data.</text>
</comment>
<reference evidence="2 3" key="1">
    <citation type="submission" date="2013-08" db="EMBL/GenBank/DDBJ databases">
        <authorList>
            <person name="Weinstock G."/>
            <person name="Sodergren E."/>
            <person name="Wylie T."/>
            <person name="Fulton L."/>
            <person name="Fulton R."/>
            <person name="Fronick C."/>
            <person name="O'Laughlin M."/>
            <person name="Godfrey J."/>
            <person name="Miner T."/>
            <person name="Herter B."/>
            <person name="Appelbaum E."/>
            <person name="Cordes M."/>
            <person name="Lek S."/>
            <person name="Wollam A."/>
            <person name="Pepin K.H."/>
            <person name="Palsikar V.B."/>
            <person name="Mitreva M."/>
            <person name="Wilson R.K."/>
        </authorList>
    </citation>
    <scope>NUCLEOTIDE SEQUENCE [LARGE SCALE GENOMIC DNA]</scope>
    <source>
        <strain evidence="2 3">ATCC 12856</strain>
    </source>
</reference>
<dbReference type="SUPFAM" id="SSF160631">
    <property type="entry name" value="SMI1/KNR4-like"/>
    <property type="match status" value="1"/>
</dbReference>
<proteinExistence type="predicted"/>
<dbReference type="AlphaFoldDB" id="U1YAZ2"/>
<evidence type="ECO:0000259" key="1">
    <source>
        <dbReference type="Pfam" id="PF09346"/>
    </source>
</evidence>
<evidence type="ECO:0000313" key="3">
    <source>
        <dbReference type="Proteomes" id="UP000016511"/>
    </source>
</evidence>
<sequence length="249" mass="29238">MPDIKGGIIMYIVSDKRTQVPAIELDDIQRETGTQLPLSYRFFLTQYGEGTYCGWVNITRPDPEVLQPFMEYDFWLHDEACPITQAQIKQCVSIGTSIDGDFLAVHPQTEEILWFPRHAEEITLKSCREALFTHTLDRIYREEYKQNNSAPAFFEPWSDTRMHTFFLFSSREGSLSMHDLARLCKERFQPDLVFENEYTCKIFLQVLGGYIRFNYAYGMEIAVFYEKDRSKLYGDISLFLQQHNCQLHS</sequence>
<evidence type="ECO:0000313" key="2">
    <source>
        <dbReference type="EMBL" id="ERI09262.1"/>
    </source>
</evidence>
<dbReference type="Proteomes" id="UP000016511">
    <property type="component" value="Unassembled WGS sequence"/>
</dbReference>
<dbReference type="PATRIC" id="fig|649747.3.peg.2393"/>
<dbReference type="InterPro" id="IPR037883">
    <property type="entry name" value="Knr4/Smi1-like_sf"/>
</dbReference>
<name>U1YAZ2_ANEAE</name>
<dbReference type="eggNOG" id="ENOG5032R8D">
    <property type="taxonomic scope" value="Bacteria"/>
</dbReference>
<dbReference type="Pfam" id="PF09346">
    <property type="entry name" value="SMI1_KNR4"/>
    <property type="match status" value="1"/>
</dbReference>